<feature type="region of interest" description="Disordered" evidence="7">
    <location>
        <begin position="122"/>
        <end position="143"/>
    </location>
</feature>
<keyword evidence="9" id="KW-1185">Reference proteome</keyword>
<evidence type="ECO:0000256" key="4">
    <source>
        <dbReference type="ARBA" id="ARBA00023054"/>
    </source>
</evidence>
<reference evidence="8" key="1">
    <citation type="submission" date="2022-01" db="EMBL/GenBank/DDBJ databases">
        <authorList>
            <person name="King R."/>
        </authorList>
    </citation>
    <scope>NUCLEOTIDE SEQUENCE</scope>
</reference>
<organism evidence="8 9">
    <name type="scientific">Nezara viridula</name>
    <name type="common">Southern green stink bug</name>
    <name type="synonym">Cimex viridulus</name>
    <dbReference type="NCBI Taxonomy" id="85310"/>
    <lineage>
        <taxon>Eukaryota</taxon>
        <taxon>Metazoa</taxon>
        <taxon>Ecdysozoa</taxon>
        <taxon>Arthropoda</taxon>
        <taxon>Hexapoda</taxon>
        <taxon>Insecta</taxon>
        <taxon>Pterygota</taxon>
        <taxon>Neoptera</taxon>
        <taxon>Paraneoptera</taxon>
        <taxon>Hemiptera</taxon>
        <taxon>Heteroptera</taxon>
        <taxon>Panheteroptera</taxon>
        <taxon>Pentatomomorpha</taxon>
        <taxon>Pentatomoidea</taxon>
        <taxon>Pentatomidae</taxon>
        <taxon>Pentatominae</taxon>
        <taxon>Nezara</taxon>
    </lineage>
</organism>
<proteinExistence type="inferred from homology"/>
<evidence type="ECO:0000256" key="2">
    <source>
        <dbReference type="ARBA" id="ARBA00007175"/>
    </source>
</evidence>
<evidence type="ECO:0000256" key="3">
    <source>
        <dbReference type="ARBA" id="ARBA00015520"/>
    </source>
</evidence>
<feature type="coiled-coil region" evidence="6">
    <location>
        <begin position="36"/>
        <end position="70"/>
    </location>
</feature>
<dbReference type="Pfam" id="PF09805">
    <property type="entry name" value="Nop25"/>
    <property type="match status" value="1"/>
</dbReference>
<evidence type="ECO:0000256" key="5">
    <source>
        <dbReference type="ARBA" id="ARBA00023242"/>
    </source>
</evidence>
<accession>A0A9P0MHY3</accession>
<dbReference type="GO" id="GO:0005730">
    <property type="term" value="C:nucleolus"/>
    <property type="evidence" value="ECO:0007669"/>
    <property type="project" value="UniProtKB-SubCell"/>
</dbReference>
<dbReference type="PANTHER" id="PTHR14577">
    <property type="entry name" value="NUCLEOLAR PROTEIN 12"/>
    <property type="match status" value="1"/>
</dbReference>
<name>A0A9P0MHY3_NEZVI</name>
<dbReference type="OrthoDB" id="551633at2759"/>
<dbReference type="InterPro" id="IPR019186">
    <property type="entry name" value="Nucleolar_protein_12"/>
</dbReference>
<comment type="subcellular location">
    <subcellularLocation>
        <location evidence="1">Nucleus</location>
        <location evidence="1">Nucleolus</location>
    </subcellularLocation>
</comment>
<evidence type="ECO:0000313" key="9">
    <source>
        <dbReference type="Proteomes" id="UP001152798"/>
    </source>
</evidence>
<evidence type="ECO:0000256" key="7">
    <source>
        <dbReference type="SAM" id="MobiDB-lite"/>
    </source>
</evidence>
<comment type="similarity">
    <text evidence="2">Belongs to the RRP17 family.</text>
</comment>
<feature type="region of interest" description="Disordered" evidence="7">
    <location>
        <begin position="180"/>
        <end position="209"/>
    </location>
</feature>
<keyword evidence="5" id="KW-0539">Nucleus</keyword>
<keyword evidence="4 6" id="KW-0175">Coiled coil</keyword>
<gene>
    <name evidence="8" type="ORF">NEZAVI_LOCUS6267</name>
</gene>
<evidence type="ECO:0000313" key="8">
    <source>
        <dbReference type="EMBL" id="CAH1396144.1"/>
    </source>
</evidence>
<evidence type="ECO:0000256" key="6">
    <source>
        <dbReference type="SAM" id="Coils"/>
    </source>
</evidence>
<dbReference type="PANTHER" id="PTHR14577:SF0">
    <property type="entry name" value="NUCLEOLAR PROTEIN 12"/>
    <property type="match status" value="1"/>
</dbReference>
<dbReference type="EMBL" id="OV725079">
    <property type="protein sequence ID" value="CAH1396144.1"/>
    <property type="molecule type" value="Genomic_DNA"/>
</dbReference>
<dbReference type="GO" id="GO:0019843">
    <property type="term" value="F:rRNA binding"/>
    <property type="evidence" value="ECO:0007669"/>
    <property type="project" value="TreeGrafter"/>
</dbReference>
<sequence>MEPILRRRKKPINKKTKVAIVFDEEARKEFLTGFHKRKVQRRKVAEEEFKEKLKEEKKRIKLESREYHKKLVKTYKPIPVLEEQLAKEYKVDNATVSVLELDADLLAETNFLIGNNRVKYEPTNDKENESEDNEEIEELPGMELKTKKEVDREVKFKALTEVKKSRIFKQKDKMERIKQKKIAMKRRNEKKKLQKRLEKRKPHLRKHKK</sequence>
<dbReference type="AlphaFoldDB" id="A0A9P0MHY3"/>
<dbReference type="Proteomes" id="UP001152798">
    <property type="component" value="Chromosome 3"/>
</dbReference>
<feature type="compositionally biased region" description="Acidic residues" evidence="7">
    <location>
        <begin position="128"/>
        <end position="140"/>
    </location>
</feature>
<evidence type="ECO:0000256" key="1">
    <source>
        <dbReference type="ARBA" id="ARBA00004604"/>
    </source>
</evidence>
<protein>
    <recommendedName>
        <fullName evidence="3">Nucleolar protein 12</fullName>
    </recommendedName>
</protein>